<dbReference type="Proteomes" id="UP001165092">
    <property type="component" value="Unassembled WGS sequence"/>
</dbReference>
<dbReference type="InterPro" id="IPR043132">
    <property type="entry name" value="BCAT-like_C"/>
</dbReference>
<gene>
    <name evidence="1" type="ORF">Nans01_19520</name>
</gene>
<dbReference type="AlphaFoldDB" id="A0A9W6P5T4"/>
<dbReference type="InterPro" id="IPR043131">
    <property type="entry name" value="BCAT-like_N"/>
</dbReference>
<dbReference type="Gene3D" id="3.20.10.10">
    <property type="entry name" value="D-amino Acid Aminotransferase, subunit A, domain 2"/>
    <property type="match status" value="1"/>
</dbReference>
<evidence type="ECO:0000313" key="1">
    <source>
        <dbReference type="EMBL" id="GLU47601.1"/>
    </source>
</evidence>
<dbReference type="Gene3D" id="3.30.470.10">
    <property type="match status" value="1"/>
</dbReference>
<dbReference type="SUPFAM" id="SSF56752">
    <property type="entry name" value="D-aminoacid aminotransferase-like PLP-dependent enzymes"/>
    <property type="match status" value="1"/>
</dbReference>
<dbReference type="InterPro" id="IPR001544">
    <property type="entry name" value="Aminotrans_IV"/>
</dbReference>
<comment type="caution">
    <text evidence="1">The sequence shown here is derived from an EMBL/GenBank/DDBJ whole genome shotgun (WGS) entry which is preliminary data.</text>
</comment>
<protein>
    <recommendedName>
        <fullName evidence="3">Aminotransferase</fullName>
    </recommendedName>
</protein>
<dbReference type="Pfam" id="PF01063">
    <property type="entry name" value="Aminotran_4"/>
    <property type="match status" value="1"/>
</dbReference>
<accession>A0A9W6P5T4</accession>
<dbReference type="RefSeq" id="WP_285758713.1">
    <property type="nucleotide sequence ID" value="NZ_BSQG01000002.1"/>
</dbReference>
<keyword evidence="2" id="KW-1185">Reference proteome</keyword>
<dbReference type="NCBIfam" id="NF006734">
    <property type="entry name" value="PRK09266.1"/>
    <property type="match status" value="1"/>
</dbReference>
<dbReference type="EMBL" id="BSQG01000002">
    <property type="protein sequence ID" value="GLU47601.1"/>
    <property type="molecule type" value="Genomic_DNA"/>
</dbReference>
<evidence type="ECO:0008006" key="3">
    <source>
        <dbReference type="Google" id="ProtNLM"/>
    </source>
</evidence>
<proteinExistence type="predicted"/>
<sequence>MAQLNGKPVEADQLARLALTNYGHFTSMRVDNGRVRGLALHLERLGRDCRELFGAELDPEYVRGLARQAVPATGSVTVRVTVFDPGLDLGHPASAHDPHVLVTSRPAAELPLAPLRVRSTAYVRDVPSVKSVALFGTLHHRRAAQRAGFDDALFVDGRGRVVEGGTWNIGFFDGRRVVWPKADCLDGVTMRLLKEAHDHVTIPVEAAGIADMRAAFATNAAVGVRAVGGIDATGLPDTHPVIDRLRRSYLEVPADLL</sequence>
<reference evidence="1" key="1">
    <citation type="submission" date="2023-02" db="EMBL/GenBank/DDBJ databases">
        <title>Nocardiopsis ansamitocini NBRC 112285.</title>
        <authorList>
            <person name="Ichikawa N."/>
            <person name="Sato H."/>
            <person name="Tonouchi N."/>
        </authorList>
    </citation>
    <scope>NUCLEOTIDE SEQUENCE</scope>
    <source>
        <strain evidence="1">NBRC 112285</strain>
    </source>
</reference>
<evidence type="ECO:0000313" key="2">
    <source>
        <dbReference type="Proteomes" id="UP001165092"/>
    </source>
</evidence>
<organism evidence="1 2">
    <name type="scientific">Nocardiopsis ansamitocini</name>
    <dbReference type="NCBI Taxonomy" id="1670832"/>
    <lineage>
        <taxon>Bacteria</taxon>
        <taxon>Bacillati</taxon>
        <taxon>Actinomycetota</taxon>
        <taxon>Actinomycetes</taxon>
        <taxon>Streptosporangiales</taxon>
        <taxon>Nocardiopsidaceae</taxon>
        <taxon>Nocardiopsis</taxon>
    </lineage>
</organism>
<dbReference type="InterPro" id="IPR036038">
    <property type="entry name" value="Aminotransferase-like"/>
</dbReference>
<name>A0A9W6P5T4_9ACTN</name>
<dbReference type="GO" id="GO:0003824">
    <property type="term" value="F:catalytic activity"/>
    <property type="evidence" value="ECO:0007669"/>
    <property type="project" value="InterPro"/>
</dbReference>